<organism evidence="3 4">
    <name type="scientific">Yanshouia hominis</name>
    <dbReference type="NCBI Taxonomy" id="2763673"/>
    <lineage>
        <taxon>Bacteria</taxon>
        <taxon>Bacillati</taxon>
        <taxon>Bacillota</taxon>
        <taxon>Clostridia</taxon>
        <taxon>Eubacteriales</taxon>
        <taxon>Oscillospiraceae</taxon>
        <taxon>Yanshouia</taxon>
    </lineage>
</organism>
<feature type="domain" description="DUF1468" evidence="2">
    <location>
        <begin position="12"/>
        <end position="149"/>
    </location>
</feature>
<comment type="caution">
    <text evidence="3">The sequence shown here is derived from an EMBL/GenBank/DDBJ whole genome shotgun (WGS) entry which is preliminary data.</text>
</comment>
<keyword evidence="1" id="KW-0812">Transmembrane</keyword>
<dbReference type="RefSeq" id="WP_262401069.1">
    <property type="nucleotide sequence ID" value="NZ_JACRTB010000044.1"/>
</dbReference>
<feature type="transmembrane region" description="Helical" evidence="1">
    <location>
        <begin position="36"/>
        <end position="57"/>
    </location>
</feature>
<evidence type="ECO:0000259" key="2">
    <source>
        <dbReference type="Pfam" id="PF07331"/>
    </source>
</evidence>
<keyword evidence="1" id="KW-1133">Transmembrane helix</keyword>
<dbReference type="InterPro" id="IPR009936">
    <property type="entry name" value="DUF1468"/>
</dbReference>
<keyword evidence="1" id="KW-0472">Membrane</keyword>
<name>A0ABR7NMU5_9FIRM</name>
<evidence type="ECO:0000313" key="3">
    <source>
        <dbReference type="EMBL" id="MBC8577704.1"/>
    </source>
</evidence>
<dbReference type="EMBL" id="JACRTB010000044">
    <property type="protein sequence ID" value="MBC8577704.1"/>
    <property type="molecule type" value="Genomic_DNA"/>
</dbReference>
<dbReference type="Pfam" id="PF07331">
    <property type="entry name" value="TctB"/>
    <property type="match status" value="1"/>
</dbReference>
<keyword evidence="4" id="KW-1185">Reference proteome</keyword>
<feature type="transmembrane region" description="Helical" evidence="1">
    <location>
        <begin position="124"/>
        <end position="144"/>
    </location>
</feature>
<protein>
    <submittedName>
        <fullName evidence="3">Tripartite tricarboxylate transporter TctB family protein</fullName>
    </submittedName>
</protein>
<proteinExistence type="predicted"/>
<feature type="transmembrane region" description="Helical" evidence="1">
    <location>
        <begin position="83"/>
        <end position="112"/>
    </location>
</feature>
<accession>A0ABR7NMU5</accession>
<sequence length="155" mass="17190">MKKKIDWGEYLFLLAILGYLAYYLSDIRGYAFRAVFWPYCLMGAVVVLTAVVGISIYRTAPAREAAASEAANPLAGLREAKPILLVVAAFVLYALLLKPLGFSLCTFLLTLWFCWYLNRGYLKAAIVTSVCLTASLYLVFGIILDMRLPVGKLFG</sequence>
<dbReference type="Proteomes" id="UP000658131">
    <property type="component" value="Unassembled WGS sequence"/>
</dbReference>
<evidence type="ECO:0000256" key="1">
    <source>
        <dbReference type="SAM" id="Phobius"/>
    </source>
</evidence>
<feature type="transmembrane region" description="Helical" evidence="1">
    <location>
        <begin position="7"/>
        <end position="24"/>
    </location>
</feature>
<evidence type="ECO:0000313" key="4">
    <source>
        <dbReference type="Proteomes" id="UP000658131"/>
    </source>
</evidence>
<reference evidence="3 4" key="1">
    <citation type="submission" date="2020-08" db="EMBL/GenBank/DDBJ databases">
        <title>Genome public.</title>
        <authorList>
            <person name="Liu C."/>
            <person name="Sun Q."/>
        </authorList>
    </citation>
    <scope>NUCLEOTIDE SEQUENCE [LARGE SCALE GENOMIC DNA]</scope>
    <source>
        <strain evidence="3 4">BX1</strain>
    </source>
</reference>
<gene>
    <name evidence="3" type="ORF">H8717_15020</name>
</gene>